<dbReference type="STRING" id="1798665.A2942_01020"/>
<organism evidence="1 2">
    <name type="scientific">Candidatus Lloydbacteria bacterium RIFCSPLOWO2_01_FULL_50_20</name>
    <dbReference type="NCBI Taxonomy" id="1798665"/>
    <lineage>
        <taxon>Bacteria</taxon>
        <taxon>Candidatus Lloydiibacteriota</taxon>
    </lineage>
</organism>
<name>A0A1G2DIA7_9BACT</name>
<evidence type="ECO:0000313" key="1">
    <source>
        <dbReference type="EMBL" id="OGZ13414.1"/>
    </source>
</evidence>
<protein>
    <submittedName>
        <fullName evidence="1">Uncharacterized protein</fullName>
    </submittedName>
</protein>
<dbReference type="EMBL" id="MHLP01000007">
    <property type="protein sequence ID" value="OGZ13414.1"/>
    <property type="molecule type" value="Genomic_DNA"/>
</dbReference>
<dbReference type="Proteomes" id="UP000178534">
    <property type="component" value="Unassembled WGS sequence"/>
</dbReference>
<accession>A0A1G2DIA7</accession>
<evidence type="ECO:0000313" key="2">
    <source>
        <dbReference type="Proteomes" id="UP000178534"/>
    </source>
</evidence>
<gene>
    <name evidence="1" type="ORF">A2942_01020</name>
</gene>
<dbReference type="AlphaFoldDB" id="A0A1G2DIA7"/>
<reference evidence="1 2" key="1">
    <citation type="journal article" date="2016" name="Nat. Commun.">
        <title>Thousands of microbial genomes shed light on interconnected biogeochemical processes in an aquifer system.</title>
        <authorList>
            <person name="Anantharaman K."/>
            <person name="Brown C.T."/>
            <person name="Hug L.A."/>
            <person name="Sharon I."/>
            <person name="Castelle C.J."/>
            <person name="Probst A.J."/>
            <person name="Thomas B.C."/>
            <person name="Singh A."/>
            <person name="Wilkins M.J."/>
            <person name="Karaoz U."/>
            <person name="Brodie E.L."/>
            <person name="Williams K.H."/>
            <person name="Hubbard S.S."/>
            <person name="Banfield J.F."/>
        </authorList>
    </citation>
    <scope>NUCLEOTIDE SEQUENCE [LARGE SCALE GENOMIC DNA]</scope>
</reference>
<sequence length="196" mass="21968">MSGKSIPEISKETGVAKTTVLRHIKGVQVPHKFQTILREKQGGSKDRAKALRVNITAETEKLVGSISNRDYLFLLVGLYWGEGTKMDFSVINSDPLLIQTFIHCLKTLNIANDRLAISLRVHRGISIPEAKRFWARTTGLPKQIIERVEIIDGKKKGKLPHGMCRVRVRSGIRDRLLIQSAIDFIGKECNKGIVSQ</sequence>
<proteinExistence type="predicted"/>
<comment type="caution">
    <text evidence="1">The sequence shown here is derived from an EMBL/GenBank/DDBJ whole genome shotgun (WGS) entry which is preliminary data.</text>
</comment>